<dbReference type="OrthoDB" id="8989364at2"/>
<dbReference type="SUPFAM" id="SSF53756">
    <property type="entry name" value="UDP-Glycosyltransferase/glycogen phosphorylase"/>
    <property type="match status" value="1"/>
</dbReference>
<evidence type="ECO:0000313" key="2">
    <source>
        <dbReference type="Proteomes" id="UP000283709"/>
    </source>
</evidence>
<keyword evidence="1" id="KW-0808">Transferase</keyword>
<sequence length="326" mass="36289">MKVFILHPGKANYPEISAYTAFLNRHGVEVFEGDSDAYAGFPFKSECVLWCIMGFYRAHEEARFVIHDYRSLSLGPLAWVKDGLKRAFNARPHLRVFQNERMRDAMGFRDRVTSVLLPMGVPDWIFNLAHSQEAGAAALPAGRFCYIGEMSRERGFDKVLSAWRAAPREAGDSLVLVGRPEPELYQAFKDTPGLEFVGRVPQSDALGIVRRSDFAICYFPYHRPHRFQTPTKLLEYAALGKKIICNDAPSNVLACAELNIRSLVTGPTIFDGLPPASQIAIEDNDPRSLRGLEWTSVIERSGVLSHISAALPALRWQGPVHAGSSA</sequence>
<accession>A0A3R7LDJ3</accession>
<organism evidence="1 2">
    <name type="scientific">Paraburkholderia fungorum</name>
    <dbReference type="NCBI Taxonomy" id="134537"/>
    <lineage>
        <taxon>Bacteria</taxon>
        <taxon>Pseudomonadati</taxon>
        <taxon>Pseudomonadota</taxon>
        <taxon>Betaproteobacteria</taxon>
        <taxon>Burkholderiales</taxon>
        <taxon>Burkholderiaceae</taxon>
        <taxon>Paraburkholderia</taxon>
    </lineage>
</organism>
<evidence type="ECO:0000313" key="1">
    <source>
        <dbReference type="EMBL" id="RKF51034.1"/>
    </source>
</evidence>
<dbReference type="GO" id="GO:0016740">
    <property type="term" value="F:transferase activity"/>
    <property type="evidence" value="ECO:0007669"/>
    <property type="project" value="UniProtKB-KW"/>
</dbReference>
<dbReference type="Gene3D" id="3.40.50.2000">
    <property type="entry name" value="Glycogen Phosphorylase B"/>
    <property type="match status" value="1"/>
</dbReference>
<comment type="caution">
    <text evidence="1">The sequence shown here is derived from an EMBL/GenBank/DDBJ whole genome shotgun (WGS) entry which is preliminary data.</text>
</comment>
<gene>
    <name evidence="1" type="ORF">BCY88_02475</name>
</gene>
<reference evidence="1 2" key="1">
    <citation type="submission" date="2016-07" db="EMBL/GenBank/DDBJ databases">
        <title>Genome analysis of Burkholderia fungorum ES3-20.</title>
        <authorList>
            <person name="Xu D."/>
            <person name="Yao R."/>
            <person name="Zheng S."/>
        </authorList>
    </citation>
    <scope>NUCLEOTIDE SEQUENCE [LARGE SCALE GENOMIC DNA]</scope>
    <source>
        <strain evidence="1 2">ES3-20</strain>
    </source>
</reference>
<dbReference type="AlphaFoldDB" id="A0A3R7LDJ3"/>
<protein>
    <submittedName>
        <fullName evidence="1">Glycosyltransferase</fullName>
    </submittedName>
</protein>
<dbReference type="RefSeq" id="WP_120342671.1">
    <property type="nucleotide sequence ID" value="NZ_MCAS01000001.1"/>
</dbReference>
<dbReference type="EMBL" id="MCAS01000001">
    <property type="protein sequence ID" value="RKF51034.1"/>
    <property type="molecule type" value="Genomic_DNA"/>
</dbReference>
<name>A0A3R7LDJ3_9BURK</name>
<proteinExistence type="predicted"/>
<dbReference type="Pfam" id="PF13692">
    <property type="entry name" value="Glyco_trans_1_4"/>
    <property type="match status" value="1"/>
</dbReference>
<dbReference type="Proteomes" id="UP000283709">
    <property type="component" value="Unassembled WGS sequence"/>
</dbReference>